<dbReference type="PANTHER" id="PTHR22889">
    <property type="entry name" value="WD REPEAT-CONTAINING PROTEIN 89"/>
    <property type="match status" value="1"/>
</dbReference>
<name>Q22RF1_TETTS</name>
<proteinExistence type="predicted"/>
<dbReference type="KEGG" id="tet:TTHERM_00016370"/>
<dbReference type="PANTHER" id="PTHR22889:SF0">
    <property type="entry name" value="WD REPEAT-CONTAINING PROTEIN 89"/>
    <property type="match status" value="1"/>
</dbReference>
<dbReference type="HOGENOM" id="CLU_732585_0_0_1"/>
<gene>
    <name evidence="4" type="ORF">TTHERM_00016370</name>
</gene>
<keyword evidence="1" id="KW-0853">WD repeat</keyword>
<dbReference type="Proteomes" id="UP000009168">
    <property type="component" value="Unassembled WGS sequence"/>
</dbReference>
<evidence type="ECO:0000256" key="2">
    <source>
        <dbReference type="ARBA" id="ARBA00022737"/>
    </source>
</evidence>
<keyword evidence="2" id="KW-0677">Repeat</keyword>
<keyword evidence="5" id="KW-1185">Reference proteome</keyword>
<dbReference type="SMART" id="SM00320">
    <property type="entry name" value="WD40"/>
    <property type="match status" value="3"/>
</dbReference>
<dbReference type="InterPro" id="IPR039328">
    <property type="entry name" value="WDR89"/>
</dbReference>
<dbReference type="SUPFAM" id="SSF50978">
    <property type="entry name" value="WD40 repeat-like"/>
    <property type="match status" value="1"/>
</dbReference>
<dbReference type="EMBL" id="GG662845">
    <property type="protein sequence ID" value="EAR88171.2"/>
    <property type="molecule type" value="Genomic_DNA"/>
</dbReference>
<dbReference type="InParanoid" id="Q22RF1"/>
<dbReference type="OrthoDB" id="25131at2759"/>
<feature type="region of interest" description="Disordered" evidence="3">
    <location>
        <begin position="364"/>
        <end position="388"/>
    </location>
</feature>
<evidence type="ECO:0000313" key="5">
    <source>
        <dbReference type="Proteomes" id="UP000009168"/>
    </source>
</evidence>
<dbReference type="RefSeq" id="XP_001008416.2">
    <property type="nucleotide sequence ID" value="XM_001008416.2"/>
</dbReference>
<reference evidence="5" key="1">
    <citation type="journal article" date="2006" name="PLoS Biol.">
        <title>Macronuclear genome sequence of the ciliate Tetrahymena thermophila, a model eukaryote.</title>
        <authorList>
            <person name="Eisen J.A."/>
            <person name="Coyne R.S."/>
            <person name="Wu M."/>
            <person name="Wu D."/>
            <person name="Thiagarajan M."/>
            <person name="Wortman J.R."/>
            <person name="Badger J.H."/>
            <person name="Ren Q."/>
            <person name="Amedeo P."/>
            <person name="Jones K.M."/>
            <person name="Tallon L.J."/>
            <person name="Delcher A.L."/>
            <person name="Salzberg S.L."/>
            <person name="Silva J.C."/>
            <person name="Haas B.J."/>
            <person name="Majoros W.H."/>
            <person name="Farzad M."/>
            <person name="Carlton J.M."/>
            <person name="Smith R.K. Jr."/>
            <person name="Garg J."/>
            <person name="Pearlman R.E."/>
            <person name="Karrer K.M."/>
            <person name="Sun L."/>
            <person name="Manning G."/>
            <person name="Elde N.C."/>
            <person name="Turkewitz A.P."/>
            <person name="Asai D.J."/>
            <person name="Wilkes D.E."/>
            <person name="Wang Y."/>
            <person name="Cai H."/>
            <person name="Collins K."/>
            <person name="Stewart B.A."/>
            <person name="Lee S.R."/>
            <person name="Wilamowska K."/>
            <person name="Weinberg Z."/>
            <person name="Ruzzo W.L."/>
            <person name="Wloga D."/>
            <person name="Gaertig J."/>
            <person name="Frankel J."/>
            <person name="Tsao C.-C."/>
            <person name="Gorovsky M.A."/>
            <person name="Keeling P.J."/>
            <person name="Waller R.F."/>
            <person name="Patron N.J."/>
            <person name="Cherry J.M."/>
            <person name="Stover N.A."/>
            <person name="Krieger C.J."/>
            <person name="del Toro C."/>
            <person name="Ryder H.F."/>
            <person name="Williamson S.C."/>
            <person name="Barbeau R.A."/>
            <person name="Hamilton E.P."/>
            <person name="Orias E."/>
        </authorList>
    </citation>
    <scope>NUCLEOTIDE SEQUENCE [LARGE SCALE GENOMIC DNA]</scope>
    <source>
        <strain evidence="5">SB210</strain>
    </source>
</reference>
<dbReference type="InterPro" id="IPR015943">
    <property type="entry name" value="WD40/YVTN_repeat-like_dom_sf"/>
</dbReference>
<dbReference type="eggNOG" id="ENOG502SP61">
    <property type="taxonomic scope" value="Eukaryota"/>
</dbReference>
<dbReference type="InterPro" id="IPR001680">
    <property type="entry name" value="WD40_rpt"/>
</dbReference>
<evidence type="ECO:0000256" key="1">
    <source>
        <dbReference type="ARBA" id="ARBA00022574"/>
    </source>
</evidence>
<dbReference type="Gene3D" id="2.130.10.10">
    <property type="entry name" value="YVTN repeat-like/Quinoprotein amine dehydrogenase"/>
    <property type="match status" value="1"/>
</dbReference>
<evidence type="ECO:0000256" key="3">
    <source>
        <dbReference type="SAM" id="MobiDB-lite"/>
    </source>
</evidence>
<dbReference type="AlphaFoldDB" id="Q22RF1"/>
<dbReference type="InterPro" id="IPR036322">
    <property type="entry name" value="WD40_repeat_dom_sf"/>
</dbReference>
<accession>Q22RF1</accession>
<protein>
    <submittedName>
        <fullName evidence="4">WD domain, G-beta repeat protein</fullName>
    </submittedName>
</protein>
<organism evidence="4 5">
    <name type="scientific">Tetrahymena thermophila (strain SB210)</name>
    <dbReference type="NCBI Taxonomy" id="312017"/>
    <lineage>
        <taxon>Eukaryota</taxon>
        <taxon>Sar</taxon>
        <taxon>Alveolata</taxon>
        <taxon>Ciliophora</taxon>
        <taxon>Intramacronucleata</taxon>
        <taxon>Oligohymenophorea</taxon>
        <taxon>Hymenostomatida</taxon>
        <taxon>Tetrahymenina</taxon>
        <taxon>Tetrahymenidae</taxon>
        <taxon>Tetrahymena</taxon>
    </lineage>
</organism>
<dbReference type="STRING" id="312017.Q22RF1"/>
<dbReference type="Pfam" id="PF00400">
    <property type="entry name" value="WD40"/>
    <property type="match status" value="2"/>
</dbReference>
<sequence>MESIVQSFKTSKKACFVENKNICEGEILEDEEYVLKFDLTEDKNYIFCALSNFEIGYFTLAQDGYVKFGGMMGENKHTKRINDIFINENVLYTCSNDKQCRLYDLKANKLIKAFNLNHEIYSISKSKHILAGANESGIVFWDLRTMKQRNQFNETHNEEVTCVKFNENIPTQFVSSSLDGILCLFDLSQQNEEEACQSIIRTDQPVDRCGYINNEIVYGITTVDSVFIMNSQTETIMQNINAIEYNEFNKDYLIDAYNDTNINEFKILVGKQKGYVEERIIRKVDDQIQQQVCRVIKTEHTKQIRQIKKIDDNVYITVGEEGSLQVITKTDEDLLNQMKIDILNNGQEFNSKMDEEAHQMFMDDENNESNDQSKKKGRANMKNNFRPF</sequence>
<dbReference type="GeneID" id="7826865"/>
<evidence type="ECO:0000313" key="4">
    <source>
        <dbReference type="EMBL" id="EAR88171.2"/>
    </source>
</evidence>